<accession>A0A1S2LR55</accession>
<reference evidence="1 2" key="1">
    <citation type="submission" date="2016-10" db="EMBL/GenBank/DDBJ databases">
        <title>Draft genome sequences of four alkaliphilic bacteria belonging to the Anaerobacillus genus.</title>
        <authorList>
            <person name="Bassil N.M."/>
            <person name="Lloyd J.R."/>
        </authorList>
    </citation>
    <scope>NUCLEOTIDE SEQUENCE [LARGE SCALE GENOMIC DNA]</scope>
    <source>
        <strain evidence="1 2">DSM 18345</strain>
    </source>
</reference>
<proteinExistence type="predicted"/>
<evidence type="ECO:0000313" key="2">
    <source>
        <dbReference type="Proteomes" id="UP000179524"/>
    </source>
</evidence>
<evidence type="ECO:0000313" key="1">
    <source>
        <dbReference type="EMBL" id="OIJ14876.1"/>
    </source>
</evidence>
<sequence>MLKLIFREDKIVDRNNSFFDKIEKKTNVKQEDIFNLANSVSGANFKDEETVRNLIRQVAKLANKPVSKEKEDELVKMIINNNMPIDFSSLGKMFGKK</sequence>
<dbReference type="RefSeq" id="WP_071309043.1">
    <property type="nucleotide sequence ID" value="NZ_MLQR01000016.1"/>
</dbReference>
<dbReference type="EMBL" id="MLQR01000016">
    <property type="protein sequence ID" value="OIJ14876.1"/>
    <property type="molecule type" value="Genomic_DNA"/>
</dbReference>
<comment type="caution">
    <text evidence="1">The sequence shown here is derived from an EMBL/GenBank/DDBJ whole genome shotgun (WGS) entry which is preliminary data.</text>
</comment>
<dbReference type="Pfam" id="PF14069">
    <property type="entry name" value="SpoVIF"/>
    <property type="match status" value="1"/>
</dbReference>
<dbReference type="OrthoDB" id="2474248at2"/>
<dbReference type="AlphaFoldDB" id="A0A1S2LR55"/>
<dbReference type="InterPro" id="IPR025942">
    <property type="entry name" value="SpoVIF"/>
</dbReference>
<dbReference type="Proteomes" id="UP000179524">
    <property type="component" value="Unassembled WGS sequence"/>
</dbReference>
<name>A0A1S2LR55_9BACI</name>
<gene>
    <name evidence="1" type="ORF">BKP37_07550</name>
</gene>
<protein>
    <submittedName>
        <fullName evidence="1">Stage VI sporulation protein F</fullName>
    </submittedName>
</protein>
<keyword evidence="2" id="KW-1185">Reference proteome</keyword>
<organism evidence="1 2">
    <name type="scientific">Anaerobacillus alkalilacustris</name>
    <dbReference type="NCBI Taxonomy" id="393763"/>
    <lineage>
        <taxon>Bacteria</taxon>
        <taxon>Bacillati</taxon>
        <taxon>Bacillota</taxon>
        <taxon>Bacilli</taxon>
        <taxon>Bacillales</taxon>
        <taxon>Bacillaceae</taxon>
        <taxon>Anaerobacillus</taxon>
    </lineage>
</organism>